<keyword evidence="4" id="KW-1185">Reference proteome</keyword>
<dbReference type="InterPro" id="IPR025698">
    <property type="entry name" value="2TM_dom"/>
</dbReference>
<feature type="transmembrane region" description="Helical" evidence="1">
    <location>
        <begin position="56"/>
        <end position="77"/>
    </location>
</feature>
<accession>A0ABS9J461</accession>
<dbReference type="EMBL" id="JAETXX010000006">
    <property type="protein sequence ID" value="MCF8715174.1"/>
    <property type="molecule type" value="Genomic_DNA"/>
</dbReference>
<keyword evidence="1" id="KW-1133">Transmembrane helix</keyword>
<keyword evidence="1" id="KW-0812">Transmembrane</keyword>
<dbReference type="Proteomes" id="UP000829517">
    <property type="component" value="Unassembled WGS sequence"/>
</dbReference>
<evidence type="ECO:0000313" key="3">
    <source>
        <dbReference type="EMBL" id="MCF8715174.1"/>
    </source>
</evidence>
<feature type="transmembrane region" description="Helical" evidence="1">
    <location>
        <begin position="23"/>
        <end position="44"/>
    </location>
</feature>
<dbReference type="RefSeq" id="WP_236959141.1">
    <property type="nucleotide sequence ID" value="NZ_JAETXX010000006.1"/>
</dbReference>
<evidence type="ECO:0000259" key="2">
    <source>
        <dbReference type="Pfam" id="PF13239"/>
    </source>
</evidence>
<evidence type="ECO:0000256" key="1">
    <source>
        <dbReference type="SAM" id="Phobius"/>
    </source>
</evidence>
<evidence type="ECO:0000313" key="4">
    <source>
        <dbReference type="Proteomes" id="UP000829517"/>
    </source>
</evidence>
<keyword evidence="1" id="KW-0472">Membrane</keyword>
<organism evidence="3 4">
    <name type="scientific">Joostella atrarenae</name>
    <dbReference type="NCBI Taxonomy" id="679257"/>
    <lineage>
        <taxon>Bacteria</taxon>
        <taxon>Pseudomonadati</taxon>
        <taxon>Bacteroidota</taxon>
        <taxon>Flavobacteriia</taxon>
        <taxon>Flavobacteriales</taxon>
        <taxon>Flavobacteriaceae</taxon>
        <taxon>Joostella</taxon>
    </lineage>
</organism>
<sequence>MESKDRQNRYLRAKERVEELKKFYNSLTSYIIVNTFLAILNYWIDEWNYPWFLWSVGPWGIGLLFHAAKVFGWNPTFSKDWEERKIKEYMDKENDNQFTRWE</sequence>
<reference evidence="3 4" key="1">
    <citation type="submission" date="2021-01" db="EMBL/GenBank/DDBJ databases">
        <title>Genome sequencing of Joostella atrarenae M1-2 (= KCTC 23194).</title>
        <authorList>
            <person name="Zakaria M.R."/>
            <person name="Lam M.Q."/>
            <person name="Chong C.S."/>
        </authorList>
    </citation>
    <scope>NUCLEOTIDE SEQUENCE [LARGE SCALE GENOMIC DNA]</scope>
    <source>
        <strain evidence="3 4">M1-2</strain>
    </source>
</reference>
<proteinExistence type="predicted"/>
<gene>
    <name evidence="3" type="ORF">JM658_10085</name>
</gene>
<feature type="domain" description="2TM" evidence="2">
    <location>
        <begin position="12"/>
        <end position="91"/>
    </location>
</feature>
<dbReference type="Pfam" id="PF13239">
    <property type="entry name" value="2TM"/>
    <property type="match status" value="1"/>
</dbReference>
<name>A0ABS9J461_9FLAO</name>
<protein>
    <submittedName>
        <fullName evidence="3">2TM domain-containing protein</fullName>
    </submittedName>
</protein>
<comment type="caution">
    <text evidence="3">The sequence shown here is derived from an EMBL/GenBank/DDBJ whole genome shotgun (WGS) entry which is preliminary data.</text>
</comment>